<accession>A0A0L6JHM8</accession>
<gene>
    <name evidence="2" type="ORF">Bccel_0254</name>
</gene>
<dbReference type="EMBL" id="LGTC01000001">
    <property type="protein sequence ID" value="KNY24997.1"/>
    <property type="molecule type" value="Genomic_DNA"/>
</dbReference>
<keyword evidence="3" id="KW-1185">Reference proteome</keyword>
<dbReference type="Gene3D" id="3.20.20.370">
    <property type="entry name" value="Glycoside hydrolase/deacetylase"/>
    <property type="match status" value="1"/>
</dbReference>
<dbReference type="STRING" id="398512.Bccel_0254"/>
<dbReference type="AlphaFoldDB" id="A0A0L6JHM8"/>
<comment type="caution">
    <text evidence="2">The sequence shown here is derived from an EMBL/GenBank/DDBJ whole genome shotgun (WGS) entry which is preliminary data.</text>
</comment>
<dbReference type="SUPFAM" id="SSF88713">
    <property type="entry name" value="Glycoside hydrolase/deacetylase"/>
    <property type="match status" value="1"/>
</dbReference>
<proteinExistence type="predicted"/>
<evidence type="ECO:0000313" key="3">
    <source>
        <dbReference type="Proteomes" id="UP000036923"/>
    </source>
</evidence>
<dbReference type="OrthoDB" id="9778320at2"/>
<feature type="domain" description="NodB homology" evidence="1">
    <location>
        <begin position="200"/>
        <end position="328"/>
    </location>
</feature>
<dbReference type="Pfam" id="PF01522">
    <property type="entry name" value="Polysacc_deac_1"/>
    <property type="match status" value="1"/>
</dbReference>
<name>A0A0L6JHM8_9FIRM</name>
<dbReference type="InterPro" id="IPR011330">
    <property type="entry name" value="Glyco_hydro/deAcase_b/a-brl"/>
</dbReference>
<dbReference type="InterPro" id="IPR002509">
    <property type="entry name" value="NODB_dom"/>
</dbReference>
<sequence length="426" mass="48399">MIFNSSSIADVKYNSNTITDVYFNGQSCYSSSLIKPNTKILLDDFASVNSYHPSTVPTLITNPTYSHQADGKALAITTPVDSTLAIIDKYIQKDLSDLNCLDVWCYISDISQVDKIGIILRTSNSAYPQLEMLYRSYYADSTKPNLSNGWNHLKITKSMFKNIDEATWNWIEILSYRVWAIGENKPTVYFSDCSYNEYVKPAVLIHSDDGYRNNVTVTHALAKQYGIKWNLWIPHSSIIGGNENLLTEPELDALALDSGTVQLCNHSWTHKDNLHLELPQTQIDEFALMRDYMLARGWGDGAYYFATPGAGECWDEPMMQRLRDNGCKLARVNRTGIPLALPIADKWELCNIALEASSSWEDDIKPYLDWCLEGGVTPMFYWHDVSPIGVEPVGWQFPGDLVQQMFQYIHDKGIKTLFMKDLLKMV</sequence>
<dbReference type="GO" id="GO:0005975">
    <property type="term" value="P:carbohydrate metabolic process"/>
    <property type="evidence" value="ECO:0007669"/>
    <property type="project" value="InterPro"/>
</dbReference>
<evidence type="ECO:0000259" key="1">
    <source>
        <dbReference type="Pfam" id="PF01522"/>
    </source>
</evidence>
<dbReference type="Proteomes" id="UP000036923">
    <property type="component" value="Unassembled WGS sequence"/>
</dbReference>
<dbReference type="GO" id="GO:0016810">
    <property type="term" value="F:hydrolase activity, acting on carbon-nitrogen (but not peptide) bonds"/>
    <property type="evidence" value="ECO:0007669"/>
    <property type="project" value="InterPro"/>
</dbReference>
<organism evidence="2 3">
    <name type="scientific">Pseudobacteroides cellulosolvens ATCC 35603 = DSM 2933</name>
    <dbReference type="NCBI Taxonomy" id="398512"/>
    <lineage>
        <taxon>Bacteria</taxon>
        <taxon>Bacillati</taxon>
        <taxon>Bacillota</taxon>
        <taxon>Clostridia</taxon>
        <taxon>Eubacteriales</taxon>
        <taxon>Oscillospiraceae</taxon>
        <taxon>Pseudobacteroides</taxon>
    </lineage>
</organism>
<evidence type="ECO:0000313" key="2">
    <source>
        <dbReference type="EMBL" id="KNY24997.1"/>
    </source>
</evidence>
<dbReference type="RefSeq" id="WP_036945484.1">
    <property type="nucleotide sequence ID" value="NZ_JQKC01000053.1"/>
</dbReference>
<protein>
    <submittedName>
        <fullName evidence="2">Polysaccharide deacetylase</fullName>
    </submittedName>
</protein>
<reference evidence="3" key="1">
    <citation type="submission" date="2015-07" db="EMBL/GenBank/DDBJ databases">
        <title>Near-Complete Genome Sequence of the Cellulolytic Bacterium Bacteroides (Pseudobacteroides) cellulosolvens ATCC 35603.</title>
        <authorList>
            <person name="Dassa B."/>
            <person name="Utturkar S.M."/>
            <person name="Klingeman D.M."/>
            <person name="Hurt R.A."/>
            <person name="Keller M."/>
            <person name="Xu J."/>
            <person name="Reddy Y.H.K."/>
            <person name="Borovok I."/>
            <person name="Grinberg I.R."/>
            <person name="Lamed R."/>
            <person name="Zhivin O."/>
            <person name="Bayer E.A."/>
            <person name="Brown S.D."/>
        </authorList>
    </citation>
    <scope>NUCLEOTIDE SEQUENCE [LARGE SCALE GENOMIC DNA]</scope>
    <source>
        <strain evidence="3">DSM 2933</strain>
    </source>
</reference>